<evidence type="ECO:0000313" key="3">
    <source>
        <dbReference type="EMBL" id="KAK9728121.1"/>
    </source>
</evidence>
<feature type="coiled-coil region" evidence="1">
    <location>
        <begin position="46"/>
        <end position="108"/>
    </location>
</feature>
<evidence type="ECO:0000313" key="4">
    <source>
        <dbReference type="Proteomes" id="UP001458880"/>
    </source>
</evidence>
<name>A0AAW1L4D0_POPJA</name>
<protein>
    <submittedName>
        <fullName evidence="3">Uncharacterized protein</fullName>
    </submittedName>
</protein>
<sequence>MSTVTRSQKSKINQKVDKGTKKNSYVEVLRETVANSDNLKNESDIINDMRNKLAKMDFEMNDLKDQLQAHRENETFLKNKIEFITRNNRNQQDLIKQLQETIEKLGDRTKMIATSTSTQTENKALSSIQSQTENISYKCNSKNKSNQNRVLLLGIQSQTENISYKCNSKNKSNQNRVLLLGDSHSRNMTHLLTKHISGNTVISTIFKPNAPLKHVIEDVENLTRSFTKNDVLVIMGGSNDNYSRFDFSLVDRLISETEH</sequence>
<feature type="compositionally biased region" description="Polar residues" evidence="2">
    <location>
        <begin position="1"/>
        <end position="13"/>
    </location>
</feature>
<evidence type="ECO:0000256" key="1">
    <source>
        <dbReference type="SAM" id="Coils"/>
    </source>
</evidence>
<feature type="region of interest" description="Disordered" evidence="2">
    <location>
        <begin position="1"/>
        <end position="21"/>
    </location>
</feature>
<gene>
    <name evidence="3" type="ORF">QE152_g18109</name>
</gene>
<keyword evidence="4" id="KW-1185">Reference proteome</keyword>
<dbReference type="AlphaFoldDB" id="A0AAW1L4D0"/>
<accession>A0AAW1L4D0</accession>
<organism evidence="3 4">
    <name type="scientific">Popillia japonica</name>
    <name type="common">Japanese beetle</name>
    <dbReference type="NCBI Taxonomy" id="7064"/>
    <lineage>
        <taxon>Eukaryota</taxon>
        <taxon>Metazoa</taxon>
        <taxon>Ecdysozoa</taxon>
        <taxon>Arthropoda</taxon>
        <taxon>Hexapoda</taxon>
        <taxon>Insecta</taxon>
        <taxon>Pterygota</taxon>
        <taxon>Neoptera</taxon>
        <taxon>Endopterygota</taxon>
        <taxon>Coleoptera</taxon>
        <taxon>Polyphaga</taxon>
        <taxon>Scarabaeiformia</taxon>
        <taxon>Scarabaeidae</taxon>
        <taxon>Rutelinae</taxon>
        <taxon>Popillia</taxon>
    </lineage>
</organism>
<comment type="caution">
    <text evidence="3">The sequence shown here is derived from an EMBL/GenBank/DDBJ whole genome shotgun (WGS) entry which is preliminary data.</text>
</comment>
<evidence type="ECO:0000256" key="2">
    <source>
        <dbReference type="SAM" id="MobiDB-lite"/>
    </source>
</evidence>
<reference evidence="3 4" key="1">
    <citation type="journal article" date="2024" name="BMC Genomics">
        <title>De novo assembly and annotation of Popillia japonica's genome with initial clues to its potential as an invasive pest.</title>
        <authorList>
            <person name="Cucini C."/>
            <person name="Boschi S."/>
            <person name="Funari R."/>
            <person name="Cardaioli E."/>
            <person name="Iannotti N."/>
            <person name="Marturano G."/>
            <person name="Paoli F."/>
            <person name="Bruttini M."/>
            <person name="Carapelli A."/>
            <person name="Frati F."/>
            <person name="Nardi F."/>
        </authorList>
    </citation>
    <scope>NUCLEOTIDE SEQUENCE [LARGE SCALE GENOMIC DNA]</scope>
    <source>
        <strain evidence="3">DMR45628</strain>
    </source>
</reference>
<proteinExistence type="predicted"/>
<dbReference type="EMBL" id="JASPKY010000172">
    <property type="protein sequence ID" value="KAK9728121.1"/>
    <property type="molecule type" value="Genomic_DNA"/>
</dbReference>
<dbReference type="Proteomes" id="UP001458880">
    <property type="component" value="Unassembled WGS sequence"/>
</dbReference>
<keyword evidence="1" id="KW-0175">Coiled coil</keyword>